<dbReference type="KEGG" id="txa:HQN79_11960"/>
<keyword evidence="2" id="KW-1185">Reference proteome</keyword>
<name>A0A7D4NRV7_9GAMM</name>
<evidence type="ECO:0000313" key="1">
    <source>
        <dbReference type="EMBL" id="QKI90232.1"/>
    </source>
</evidence>
<protein>
    <submittedName>
        <fullName evidence="1">Uncharacterized protein</fullName>
    </submittedName>
</protein>
<dbReference type="Proteomes" id="UP000504724">
    <property type="component" value="Chromosome"/>
</dbReference>
<dbReference type="RefSeq" id="WP_173286839.1">
    <property type="nucleotide sequence ID" value="NZ_CP054020.1"/>
</dbReference>
<evidence type="ECO:0000313" key="2">
    <source>
        <dbReference type="Proteomes" id="UP000504724"/>
    </source>
</evidence>
<sequence length="110" mass="12170">MQITYQKLGSDHPMFGKVEYLVADGTQPLCYKTKDGYIPLEEGAAPAAAVPQAQAEVATRDLYVLSFKVNGEAEEQTFTSKKKLDKTVALYQDKGFISDIETKTYKVLAN</sequence>
<organism evidence="1 2">
    <name type="scientific">Thiomicrorhabdus xiamenensis</name>
    <dbReference type="NCBI Taxonomy" id="2739063"/>
    <lineage>
        <taxon>Bacteria</taxon>
        <taxon>Pseudomonadati</taxon>
        <taxon>Pseudomonadota</taxon>
        <taxon>Gammaproteobacteria</taxon>
        <taxon>Thiotrichales</taxon>
        <taxon>Piscirickettsiaceae</taxon>
        <taxon>Thiomicrorhabdus</taxon>
    </lineage>
</organism>
<reference evidence="1 2" key="1">
    <citation type="submission" date="2020-05" db="EMBL/GenBank/DDBJ databases">
        <title>Thiomicrorhabdus sediminis sp.nov. and Thiomicrorhabdus xiamenensis sp.nov., novel sulfur-oxidizing bacteria isolated from coastal sediment.</title>
        <authorList>
            <person name="Liu X."/>
        </authorList>
    </citation>
    <scope>NUCLEOTIDE SEQUENCE [LARGE SCALE GENOMIC DNA]</scope>
    <source>
        <strain evidence="1 2">G2</strain>
    </source>
</reference>
<accession>A0A7D4NRV7</accession>
<proteinExistence type="predicted"/>
<gene>
    <name evidence="1" type="ORF">HQN79_11960</name>
</gene>
<dbReference type="AlphaFoldDB" id="A0A7D4NRV7"/>
<dbReference type="EMBL" id="CP054020">
    <property type="protein sequence ID" value="QKI90232.1"/>
    <property type="molecule type" value="Genomic_DNA"/>
</dbReference>